<feature type="transmembrane region" description="Helical" evidence="6">
    <location>
        <begin position="321"/>
        <end position="342"/>
    </location>
</feature>
<protein>
    <submittedName>
        <fullName evidence="8">ABC transporter permease</fullName>
    </submittedName>
</protein>
<feature type="domain" description="ABC3 transporter permease C-terminal" evidence="7">
    <location>
        <begin position="275"/>
        <end position="392"/>
    </location>
</feature>
<reference evidence="8 9" key="1">
    <citation type="submission" date="2021-11" db="EMBL/GenBank/DDBJ databases">
        <title>Lacrimispora sp. nov. NSJ-141 isolated from human feces.</title>
        <authorList>
            <person name="Abdugheni R."/>
        </authorList>
    </citation>
    <scope>NUCLEOTIDE SEQUENCE [LARGE SCALE GENOMIC DNA]</scope>
    <source>
        <strain evidence="8 9">NSJ-141</strain>
    </source>
</reference>
<dbReference type="RefSeq" id="WP_231062257.1">
    <property type="nucleotide sequence ID" value="NZ_JAJNOR010000004.1"/>
</dbReference>
<evidence type="ECO:0000256" key="2">
    <source>
        <dbReference type="ARBA" id="ARBA00022475"/>
    </source>
</evidence>
<keyword evidence="5 6" id="KW-0472">Membrane</keyword>
<gene>
    <name evidence="8" type="ORF">LQE92_06850</name>
</gene>
<evidence type="ECO:0000256" key="3">
    <source>
        <dbReference type="ARBA" id="ARBA00022692"/>
    </source>
</evidence>
<sequence length="783" mass="84213">MEVKILLKAGIKQHRGVLAGIFVLVLLVSLFLGTVLTVWTNSGSYMRHELNRAGFGGLTAWVSGAPDVNALAGQAAALHDVERVEVQRLIFSNYITNGQESDSEGQLISVASGDRRYRFFTDDLTGYLDELPEIATGEVYVSPSLISMFDVKIGDAIDFPLARNGGTVSLTVTGFYEDPFMGSSMIGMKSFLISGDEADEMLQVIQNAGIDALARSGAMLHLFQREDSTAAIAELNGSLNENTSLPEFTEFVHSSDAVSGFMLILQNAFCGLLLAFVLVLLFVVFAVLGHSIASAIEADTVRMGVLKTAGFTSSMLRRIQLLQYAAAILPGMLLGILLTRPASRLVSSATITTTGLRVPADVPLGLCLGAFAAILLLLAAFILLKTARISRIMPMKAIRGDMERSPFRPEKWPAVNGENLSISLAVRQLATGRRKYLSACVTAILLVFFVSMIVRMNAWLGADGKGMMDAFNPADHDIGIQSFGELTREEMERMILEHTGITDTYVLAMPGVTVNGVDFTANVIDEPERFHLMEGRTCLNGDEIVITEFVAADLGVAVGDSLTVGADLGIAEYVVSGIYSCANDMGQNVGMSREGYLKIGYDSPNLWCRHYFLADSSKKVAITGKLEAAYGGDVHIHENTWPGLFGIISAMEALLSFLYIIVVFFILVVTVMTGSRILSAERRDTGIYKAVGVTDRRLRISFSLRFGIAALAGSIIGAALASVFTDPLVSAVMKLAGISTFASRLDAASALLPVVAVVTLFAGFAYLAAGRIKRTDLTILITE</sequence>
<feature type="transmembrane region" description="Helical" evidence="6">
    <location>
        <begin position="653"/>
        <end position="673"/>
    </location>
</feature>
<feature type="transmembrane region" description="Helical" evidence="6">
    <location>
        <begin position="706"/>
        <end position="725"/>
    </location>
</feature>
<keyword evidence="4 6" id="KW-1133">Transmembrane helix</keyword>
<keyword evidence="2" id="KW-1003">Cell membrane</keyword>
<evidence type="ECO:0000256" key="6">
    <source>
        <dbReference type="SAM" id="Phobius"/>
    </source>
</evidence>
<comment type="subcellular location">
    <subcellularLocation>
        <location evidence="1">Cell membrane</location>
        <topology evidence="1">Multi-pass membrane protein</topology>
    </subcellularLocation>
</comment>
<name>A0AAP2RJ27_9FIRM</name>
<proteinExistence type="predicted"/>
<dbReference type="AlphaFoldDB" id="A0AAP2RJ27"/>
<feature type="transmembrane region" description="Helical" evidence="6">
    <location>
        <begin position="362"/>
        <end position="384"/>
    </location>
</feature>
<dbReference type="PANTHER" id="PTHR30287:SF2">
    <property type="entry name" value="BLL1001 PROTEIN"/>
    <property type="match status" value="1"/>
</dbReference>
<dbReference type="Proteomes" id="UP001299265">
    <property type="component" value="Unassembled WGS sequence"/>
</dbReference>
<evidence type="ECO:0000256" key="5">
    <source>
        <dbReference type="ARBA" id="ARBA00023136"/>
    </source>
</evidence>
<keyword evidence="3 6" id="KW-0812">Transmembrane</keyword>
<feature type="transmembrane region" description="Helical" evidence="6">
    <location>
        <begin position="436"/>
        <end position="458"/>
    </location>
</feature>
<dbReference type="PANTHER" id="PTHR30287">
    <property type="entry name" value="MEMBRANE COMPONENT OF PREDICTED ABC SUPERFAMILY METABOLITE UPTAKE TRANSPORTER"/>
    <property type="match status" value="1"/>
</dbReference>
<organism evidence="8 9">
    <name type="scientific">Lientehia hominis</name>
    <dbReference type="NCBI Taxonomy" id="2897778"/>
    <lineage>
        <taxon>Bacteria</taxon>
        <taxon>Bacillati</taxon>
        <taxon>Bacillota</taxon>
        <taxon>Clostridia</taxon>
        <taxon>Lachnospirales</taxon>
        <taxon>Lachnospiraceae</taxon>
        <taxon>Lientehia</taxon>
    </lineage>
</organism>
<comment type="caution">
    <text evidence="8">The sequence shown here is derived from an EMBL/GenBank/DDBJ whole genome shotgun (WGS) entry which is preliminary data.</text>
</comment>
<dbReference type="InterPro" id="IPR003838">
    <property type="entry name" value="ABC3_permease_C"/>
</dbReference>
<dbReference type="InterPro" id="IPR038766">
    <property type="entry name" value="Membrane_comp_ABC_pdt"/>
</dbReference>
<evidence type="ECO:0000256" key="4">
    <source>
        <dbReference type="ARBA" id="ARBA00022989"/>
    </source>
</evidence>
<feature type="transmembrane region" description="Helical" evidence="6">
    <location>
        <begin position="16"/>
        <end position="39"/>
    </location>
</feature>
<evidence type="ECO:0000259" key="7">
    <source>
        <dbReference type="Pfam" id="PF02687"/>
    </source>
</evidence>
<feature type="transmembrane region" description="Helical" evidence="6">
    <location>
        <begin position="750"/>
        <end position="769"/>
    </location>
</feature>
<feature type="transmembrane region" description="Helical" evidence="6">
    <location>
        <begin position="272"/>
        <end position="293"/>
    </location>
</feature>
<evidence type="ECO:0000313" key="9">
    <source>
        <dbReference type="Proteomes" id="UP001299265"/>
    </source>
</evidence>
<evidence type="ECO:0000313" key="8">
    <source>
        <dbReference type="EMBL" id="MCD2492349.1"/>
    </source>
</evidence>
<dbReference type="Pfam" id="PF02687">
    <property type="entry name" value="FtsX"/>
    <property type="match status" value="2"/>
</dbReference>
<dbReference type="EMBL" id="JAJNOR010000004">
    <property type="protein sequence ID" value="MCD2492349.1"/>
    <property type="molecule type" value="Genomic_DNA"/>
</dbReference>
<dbReference type="GO" id="GO:0005886">
    <property type="term" value="C:plasma membrane"/>
    <property type="evidence" value="ECO:0007669"/>
    <property type="project" value="UniProtKB-SubCell"/>
</dbReference>
<accession>A0AAP2RJ27</accession>
<evidence type="ECO:0000256" key="1">
    <source>
        <dbReference type="ARBA" id="ARBA00004651"/>
    </source>
</evidence>
<feature type="domain" description="ABC3 transporter permease C-terminal" evidence="7">
    <location>
        <begin position="657"/>
        <end position="766"/>
    </location>
</feature>
<keyword evidence="9" id="KW-1185">Reference proteome</keyword>